<protein>
    <submittedName>
        <fullName evidence="1">Uncharacterized protein</fullName>
    </submittedName>
</protein>
<evidence type="ECO:0000313" key="2">
    <source>
        <dbReference type="Proteomes" id="UP000828390"/>
    </source>
</evidence>
<keyword evidence="2" id="KW-1185">Reference proteome</keyword>
<proteinExistence type="predicted"/>
<name>A0A9D4RD18_DREPO</name>
<sequence length="54" mass="6532">MTKAEREQNKELIDLAKEKTSNDNSEKYHFLVRVPPWARKIVKYAKKDYNHKEL</sequence>
<accession>A0A9D4RD18</accession>
<comment type="caution">
    <text evidence="1">The sequence shown here is derived from an EMBL/GenBank/DDBJ whole genome shotgun (WGS) entry which is preliminary data.</text>
</comment>
<organism evidence="1 2">
    <name type="scientific">Dreissena polymorpha</name>
    <name type="common">Zebra mussel</name>
    <name type="synonym">Mytilus polymorpha</name>
    <dbReference type="NCBI Taxonomy" id="45954"/>
    <lineage>
        <taxon>Eukaryota</taxon>
        <taxon>Metazoa</taxon>
        <taxon>Spiralia</taxon>
        <taxon>Lophotrochozoa</taxon>
        <taxon>Mollusca</taxon>
        <taxon>Bivalvia</taxon>
        <taxon>Autobranchia</taxon>
        <taxon>Heteroconchia</taxon>
        <taxon>Euheterodonta</taxon>
        <taxon>Imparidentia</taxon>
        <taxon>Neoheterodontei</taxon>
        <taxon>Myida</taxon>
        <taxon>Dreissenoidea</taxon>
        <taxon>Dreissenidae</taxon>
        <taxon>Dreissena</taxon>
    </lineage>
</organism>
<dbReference type="EMBL" id="JAIWYP010000002">
    <property type="protein sequence ID" value="KAH3863956.1"/>
    <property type="molecule type" value="Genomic_DNA"/>
</dbReference>
<reference evidence="1" key="2">
    <citation type="submission" date="2020-11" db="EMBL/GenBank/DDBJ databases">
        <authorList>
            <person name="McCartney M.A."/>
            <person name="Auch B."/>
            <person name="Kono T."/>
            <person name="Mallez S."/>
            <person name="Becker A."/>
            <person name="Gohl D.M."/>
            <person name="Silverstein K.A.T."/>
            <person name="Koren S."/>
            <person name="Bechman K.B."/>
            <person name="Herman A."/>
            <person name="Abrahante J.E."/>
            <person name="Garbe J."/>
        </authorList>
    </citation>
    <scope>NUCLEOTIDE SEQUENCE</scope>
    <source>
        <strain evidence="1">Duluth1</strain>
        <tissue evidence="1">Whole animal</tissue>
    </source>
</reference>
<gene>
    <name evidence="1" type="ORF">DPMN_026964</name>
</gene>
<evidence type="ECO:0000313" key="1">
    <source>
        <dbReference type="EMBL" id="KAH3863956.1"/>
    </source>
</evidence>
<dbReference type="AlphaFoldDB" id="A0A9D4RD18"/>
<reference evidence="1" key="1">
    <citation type="journal article" date="2019" name="bioRxiv">
        <title>The Genome of the Zebra Mussel, Dreissena polymorpha: A Resource for Invasive Species Research.</title>
        <authorList>
            <person name="McCartney M.A."/>
            <person name="Auch B."/>
            <person name="Kono T."/>
            <person name="Mallez S."/>
            <person name="Zhang Y."/>
            <person name="Obille A."/>
            <person name="Becker A."/>
            <person name="Abrahante J.E."/>
            <person name="Garbe J."/>
            <person name="Badalamenti J.P."/>
            <person name="Herman A."/>
            <person name="Mangelson H."/>
            <person name="Liachko I."/>
            <person name="Sullivan S."/>
            <person name="Sone E.D."/>
            <person name="Koren S."/>
            <person name="Silverstein K.A.T."/>
            <person name="Beckman K.B."/>
            <person name="Gohl D.M."/>
        </authorList>
    </citation>
    <scope>NUCLEOTIDE SEQUENCE</scope>
    <source>
        <strain evidence="1">Duluth1</strain>
        <tissue evidence="1">Whole animal</tissue>
    </source>
</reference>
<dbReference type="Proteomes" id="UP000828390">
    <property type="component" value="Unassembled WGS sequence"/>
</dbReference>